<name>A0A1H3U4V7_9BURK</name>
<gene>
    <name evidence="3" type="ORF">SAMN05421547_13743</name>
</gene>
<dbReference type="PANTHER" id="PTHR11091">
    <property type="entry name" value="OXIDOREDUCTASE-RELATED"/>
    <property type="match status" value="1"/>
</dbReference>
<dbReference type="EMBL" id="FNPE01000037">
    <property type="protein sequence ID" value="SDZ57490.1"/>
    <property type="molecule type" value="Genomic_DNA"/>
</dbReference>
<reference evidence="3 4" key="1">
    <citation type="submission" date="2016-10" db="EMBL/GenBank/DDBJ databases">
        <authorList>
            <person name="de Groot N.N."/>
        </authorList>
    </citation>
    <scope>NUCLEOTIDE SEQUENCE [LARGE SCALE GENOMIC DNA]</scope>
    <source>
        <strain evidence="3 4">LMG 24775</strain>
    </source>
</reference>
<protein>
    <submittedName>
        <fullName evidence="3">Malate/lactate/ureidoglycolate dehydrogenase, LDH2 family</fullName>
    </submittedName>
</protein>
<dbReference type="InterPro" id="IPR043143">
    <property type="entry name" value="Mal/L-sulf/L-lact_DH-like_NADP"/>
</dbReference>
<evidence type="ECO:0000256" key="2">
    <source>
        <dbReference type="ARBA" id="ARBA00023002"/>
    </source>
</evidence>
<dbReference type="Gene3D" id="3.30.1370.60">
    <property type="entry name" value="Hypothetical oxidoreductase yiak, domain 2"/>
    <property type="match status" value="1"/>
</dbReference>
<comment type="similarity">
    <text evidence="1">Belongs to the LDH2/MDH2 oxidoreductase family.</text>
</comment>
<dbReference type="InterPro" id="IPR036111">
    <property type="entry name" value="Mal/L-sulfo/L-lacto_DH-like_sf"/>
</dbReference>
<dbReference type="GeneID" id="94693021"/>
<dbReference type="SUPFAM" id="SSF89733">
    <property type="entry name" value="L-sulfolactate dehydrogenase-like"/>
    <property type="match status" value="1"/>
</dbReference>
<dbReference type="AlphaFoldDB" id="A0A1H3U4V7"/>
<dbReference type="Pfam" id="PF02615">
    <property type="entry name" value="Ldh_2"/>
    <property type="match status" value="1"/>
</dbReference>
<dbReference type="PANTHER" id="PTHR11091:SF0">
    <property type="entry name" value="MALATE DEHYDROGENASE"/>
    <property type="match status" value="1"/>
</dbReference>
<evidence type="ECO:0000256" key="1">
    <source>
        <dbReference type="ARBA" id="ARBA00006056"/>
    </source>
</evidence>
<evidence type="ECO:0000313" key="4">
    <source>
        <dbReference type="Proteomes" id="UP000183417"/>
    </source>
</evidence>
<dbReference type="InterPro" id="IPR003767">
    <property type="entry name" value="Malate/L-lactate_DH-like"/>
</dbReference>
<dbReference type="InterPro" id="IPR043144">
    <property type="entry name" value="Mal/L-sulf/L-lact_DH-like_ah"/>
</dbReference>
<proteinExistence type="inferred from homology"/>
<dbReference type="Gene3D" id="1.10.1530.10">
    <property type="match status" value="1"/>
</dbReference>
<dbReference type="GO" id="GO:0016491">
    <property type="term" value="F:oxidoreductase activity"/>
    <property type="evidence" value="ECO:0007669"/>
    <property type="project" value="UniProtKB-KW"/>
</dbReference>
<dbReference type="RefSeq" id="WP_244160578.1">
    <property type="nucleotide sequence ID" value="NZ_CP141274.1"/>
</dbReference>
<keyword evidence="2" id="KW-0560">Oxidoreductase</keyword>
<dbReference type="Proteomes" id="UP000183417">
    <property type="component" value="Unassembled WGS sequence"/>
</dbReference>
<sequence length="352" mass="36321">MTDSLNPLTDAVRMPAAALQAWAAGVLQAFDVSACHAQATAQALVRTSLRGVDTHGVARLPPYVQRIREGTIHTRAKPSLQERNGLLRCHGDHALGQPVLELALQACLDRAASQAVVACHIEACGHLGALGVLLLPAVEQGCMALLCQRTPSIMAMPGATRPALGNNPIAFAAPVAGRPPLVFDMALSAVARGAVMAAARDGHAQIPPHWALDAHGHPTTDPHAALQGAMQPMAGHKGLGLAMVVECLAGALGGGLFQPAVPGSAEGSTANACAFLLVINPALAAPSPQGFDNYMANWITGLLAAQGTQGRYPGLRQHECELQRRAEGIPLSSALINELQALARLSGVALAL</sequence>
<accession>A0A1H3U4V7</accession>
<evidence type="ECO:0000313" key="3">
    <source>
        <dbReference type="EMBL" id="SDZ57490.1"/>
    </source>
</evidence>
<organism evidence="3 4">
    <name type="scientific">Delftia lacustris</name>
    <dbReference type="NCBI Taxonomy" id="558537"/>
    <lineage>
        <taxon>Bacteria</taxon>
        <taxon>Pseudomonadati</taxon>
        <taxon>Pseudomonadota</taxon>
        <taxon>Betaproteobacteria</taxon>
        <taxon>Burkholderiales</taxon>
        <taxon>Comamonadaceae</taxon>
        <taxon>Delftia</taxon>
    </lineage>
</organism>